<dbReference type="InterPro" id="IPR033433">
    <property type="entry name" value="GtaA_N"/>
</dbReference>
<evidence type="ECO:0000256" key="1">
    <source>
        <dbReference type="SAM" id="SignalP"/>
    </source>
</evidence>
<dbReference type="Pfam" id="PF16335">
    <property type="entry name" value="GtaA_6_Hairpin"/>
    <property type="match status" value="1"/>
</dbReference>
<feature type="signal peptide" evidence="1">
    <location>
        <begin position="1"/>
        <end position="19"/>
    </location>
</feature>
<feature type="domain" description="Glutaminase A central" evidence="2">
    <location>
        <begin position="354"/>
        <end position="453"/>
    </location>
</feature>
<dbReference type="InterPro" id="IPR052743">
    <property type="entry name" value="Glutaminase_GtaA"/>
</dbReference>
<dbReference type="PANTHER" id="PTHR31987:SF1">
    <property type="entry name" value="GLUTAMINASE A"/>
    <property type="match status" value="1"/>
</dbReference>
<evidence type="ECO:0000259" key="3">
    <source>
        <dbReference type="Pfam" id="PF17168"/>
    </source>
</evidence>
<dbReference type="AlphaFoldDB" id="A0A8H8RXX8"/>
<dbReference type="PANTHER" id="PTHR31987">
    <property type="entry name" value="GLUTAMINASE A-RELATED"/>
    <property type="match status" value="1"/>
</dbReference>
<gene>
    <name evidence="4" type="primary">gtaA_1</name>
    <name evidence="4" type="ORF">LSUB1_G001078</name>
</gene>
<dbReference type="Proteomes" id="UP000462212">
    <property type="component" value="Unassembled WGS sequence"/>
</dbReference>
<dbReference type="EMBL" id="QGMJ01000080">
    <property type="protein sequence ID" value="TVY42938.1"/>
    <property type="molecule type" value="Genomic_DNA"/>
</dbReference>
<organism evidence="4 5">
    <name type="scientific">Lachnellula subtilissima</name>
    <dbReference type="NCBI Taxonomy" id="602034"/>
    <lineage>
        <taxon>Eukaryota</taxon>
        <taxon>Fungi</taxon>
        <taxon>Dikarya</taxon>
        <taxon>Ascomycota</taxon>
        <taxon>Pezizomycotina</taxon>
        <taxon>Leotiomycetes</taxon>
        <taxon>Helotiales</taxon>
        <taxon>Lachnaceae</taxon>
        <taxon>Lachnellula</taxon>
    </lineage>
</organism>
<feature type="domain" description="Glutaminase A N-terminal" evidence="3">
    <location>
        <begin position="119"/>
        <end position="338"/>
    </location>
</feature>
<dbReference type="OrthoDB" id="431715at2759"/>
<feature type="chain" id="PRO_5034278333" evidence="1">
    <location>
        <begin position="20"/>
        <end position="454"/>
    </location>
</feature>
<keyword evidence="1" id="KW-0732">Signal</keyword>
<name>A0A8H8RXX8_9HELO</name>
<evidence type="ECO:0000313" key="4">
    <source>
        <dbReference type="EMBL" id="TVY42938.1"/>
    </source>
</evidence>
<keyword evidence="5" id="KW-1185">Reference proteome</keyword>
<accession>A0A8H8RXX8</accession>
<evidence type="ECO:0000259" key="2">
    <source>
        <dbReference type="Pfam" id="PF16335"/>
    </source>
</evidence>
<protein>
    <submittedName>
        <fullName evidence="4">Glutaminase A</fullName>
    </submittedName>
</protein>
<evidence type="ECO:0000313" key="5">
    <source>
        <dbReference type="Proteomes" id="UP000462212"/>
    </source>
</evidence>
<sequence length="454" mass="49739">MYFHFLVIALGTLVNNGLAATFSPARAPAIPLAVRSPYMNTWLEVGSDGGSQGFLPGAWPRFWAGPQPGEALGANGAVTGWTGLIKVDGASYTWMGQPKIGDNFPTNVEQTSFEYTSQRSTFVMNVAGKVSMNVTFISPVAPKDLKRQSIIGSYLQVTVAATDEASHSVQLYADTTAEWVSIRNTDTAQWSFSNQNNIASHKSWRQTQSEFNADFPDDGSHWGNWYWSTATTPSLTSQSGGHETVRGNFLRDAKLPNTQDSNYRAISDNYPVFAFANDLRNVGNNPITTLYTIVHAQDNAIQFDGANGIISVPSLWTSYFRSDLAMVEFLYKDYSTVDGAIDHAFAVDSLAAGGQDYLTITSLSARQAFGGTQLCGTTSKPYLFLKEISSDGNIQTVDVFFPAIPIFLYSNPVLVKHLLDPLFENQEAGRFPKQWSIHDMGAHYPQAIGHEDGQ</sequence>
<proteinExistence type="predicted"/>
<dbReference type="Pfam" id="PF17168">
    <property type="entry name" value="DUF5127"/>
    <property type="match status" value="1"/>
</dbReference>
<dbReference type="InterPro" id="IPR032514">
    <property type="entry name" value="GtaA_central"/>
</dbReference>
<comment type="caution">
    <text evidence="4">The sequence shown here is derived from an EMBL/GenBank/DDBJ whole genome shotgun (WGS) entry which is preliminary data.</text>
</comment>
<reference evidence="4 5" key="1">
    <citation type="submission" date="2018-05" db="EMBL/GenBank/DDBJ databases">
        <title>Genome sequencing and assembly of the regulated plant pathogen Lachnellula willkommii and related sister species for the development of diagnostic species identification markers.</title>
        <authorList>
            <person name="Giroux E."/>
            <person name="Bilodeau G."/>
        </authorList>
    </citation>
    <scope>NUCLEOTIDE SEQUENCE [LARGE SCALE GENOMIC DNA]</scope>
    <source>
        <strain evidence="4 5">CBS 197.66</strain>
    </source>
</reference>